<dbReference type="GeneID" id="35872899"/>
<proteinExistence type="inferred from homology"/>
<dbReference type="PROSITE" id="PS50931">
    <property type="entry name" value="HTH_LYSR"/>
    <property type="match status" value="1"/>
</dbReference>
<dbReference type="EMBL" id="FOWR01000003">
    <property type="protein sequence ID" value="SFO81685.1"/>
    <property type="molecule type" value="Genomic_DNA"/>
</dbReference>
<dbReference type="FunFam" id="3.40.190.290:FF:000001">
    <property type="entry name" value="Transcriptional regulator, LysR family"/>
    <property type="match status" value="1"/>
</dbReference>
<protein>
    <submittedName>
        <fullName evidence="6">DNA-binding transcriptional regulator, LysR family</fullName>
    </submittedName>
</protein>
<dbReference type="FunFam" id="1.10.10.10:FF:000001">
    <property type="entry name" value="LysR family transcriptional regulator"/>
    <property type="match status" value="1"/>
</dbReference>
<evidence type="ECO:0000313" key="7">
    <source>
        <dbReference type="Proteomes" id="UP000182692"/>
    </source>
</evidence>
<evidence type="ECO:0000313" key="6">
    <source>
        <dbReference type="EMBL" id="SFO81685.1"/>
    </source>
</evidence>
<dbReference type="InterPro" id="IPR036388">
    <property type="entry name" value="WH-like_DNA-bd_sf"/>
</dbReference>
<comment type="similarity">
    <text evidence="1">Belongs to the LysR transcriptional regulatory family.</text>
</comment>
<dbReference type="PANTHER" id="PTHR30537:SF5">
    <property type="entry name" value="HTH-TYPE TRANSCRIPTIONAL ACTIVATOR TTDR-RELATED"/>
    <property type="match status" value="1"/>
</dbReference>
<keyword evidence="2" id="KW-0805">Transcription regulation</keyword>
<dbReference type="SUPFAM" id="SSF53850">
    <property type="entry name" value="Periplasmic binding protein-like II"/>
    <property type="match status" value="1"/>
</dbReference>
<dbReference type="InterPro" id="IPR005119">
    <property type="entry name" value="LysR_subst-bd"/>
</dbReference>
<dbReference type="GO" id="GO:0003700">
    <property type="term" value="F:DNA-binding transcription factor activity"/>
    <property type="evidence" value="ECO:0007669"/>
    <property type="project" value="InterPro"/>
</dbReference>
<evidence type="ECO:0000256" key="3">
    <source>
        <dbReference type="ARBA" id="ARBA00023125"/>
    </source>
</evidence>
<accession>A0A1I5K9H6</accession>
<dbReference type="InterPro" id="IPR000847">
    <property type="entry name" value="LysR_HTH_N"/>
</dbReference>
<evidence type="ECO:0000256" key="4">
    <source>
        <dbReference type="ARBA" id="ARBA00023163"/>
    </source>
</evidence>
<organism evidence="6 7">
    <name type="scientific">Enterovibrio norvegicus DSM 15893</name>
    <dbReference type="NCBI Taxonomy" id="1121869"/>
    <lineage>
        <taxon>Bacteria</taxon>
        <taxon>Pseudomonadati</taxon>
        <taxon>Pseudomonadota</taxon>
        <taxon>Gammaproteobacteria</taxon>
        <taxon>Vibrionales</taxon>
        <taxon>Vibrionaceae</taxon>
        <taxon>Enterovibrio</taxon>
    </lineage>
</organism>
<keyword evidence="3 6" id="KW-0238">DNA-binding</keyword>
<dbReference type="Pfam" id="PF00126">
    <property type="entry name" value="HTH_1"/>
    <property type="match status" value="1"/>
</dbReference>
<gene>
    <name evidence="6" type="ORF">SAMN03084138_00534</name>
</gene>
<dbReference type="Proteomes" id="UP000182692">
    <property type="component" value="Unassembled WGS sequence"/>
</dbReference>
<sequence>MNIDHLKLFVRLASTNNISVAGRELALSPAVSSAYISKLEACLGVRLVHRTTRKVSLTEEGDAFLPYAEDVLASVEAAYSSVGVGANAPRGILRVTAPASFGRMHLMPALKGFLTEYPDVKLDFRFSDSIVDLIEGGFDIAIRNAELKDSSLIARKLATDRRVICASPAYLEKYGKPTSPKELKDHLCIHLSQLDLWIFDGPDGRESVKTQSVLRTDSGDVVRDACIDGIGIAINSTWSVFEHLQKGELVEILSDYSLVSDTAIWALYPSSRQLAPKVRAFIDYYAARFADTPCWAVEHSNKTR</sequence>
<keyword evidence="4" id="KW-0804">Transcription</keyword>
<dbReference type="InterPro" id="IPR036390">
    <property type="entry name" value="WH_DNA-bd_sf"/>
</dbReference>
<dbReference type="AlphaFoldDB" id="A0A1I5K9H6"/>
<dbReference type="InterPro" id="IPR058163">
    <property type="entry name" value="LysR-type_TF_proteobact-type"/>
</dbReference>
<name>A0A1I5K9H6_9GAMM</name>
<evidence type="ECO:0000256" key="1">
    <source>
        <dbReference type="ARBA" id="ARBA00009437"/>
    </source>
</evidence>
<dbReference type="Pfam" id="PF03466">
    <property type="entry name" value="LysR_substrate"/>
    <property type="match status" value="1"/>
</dbReference>
<evidence type="ECO:0000256" key="2">
    <source>
        <dbReference type="ARBA" id="ARBA00023015"/>
    </source>
</evidence>
<dbReference type="PANTHER" id="PTHR30537">
    <property type="entry name" value="HTH-TYPE TRANSCRIPTIONAL REGULATOR"/>
    <property type="match status" value="1"/>
</dbReference>
<feature type="domain" description="HTH lysR-type" evidence="5">
    <location>
        <begin position="1"/>
        <end position="58"/>
    </location>
</feature>
<dbReference type="SUPFAM" id="SSF46785">
    <property type="entry name" value="Winged helix' DNA-binding domain"/>
    <property type="match status" value="1"/>
</dbReference>
<reference evidence="6 7" key="1">
    <citation type="submission" date="2016-10" db="EMBL/GenBank/DDBJ databases">
        <authorList>
            <person name="de Groot N.N."/>
        </authorList>
    </citation>
    <scope>NUCLEOTIDE SEQUENCE [LARGE SCALE GENOMIC DNA]</scope>
    <source>
        <strain evidence="6 7">DSM 15893</strain>
    </source>
</reference>
<dbReference type="OrthoDB" id="9786526at2"/>
<dbReference type="CDD" id="cd08422">
    <property type="entry name" value="PBP2_CrgA_like"/>
    <property type="match status" value="1"/>
</dbReference>
<dbReference type="Gene3D" id="3.40.190.290">
    <property type="match status" value="1"/>
</dbReference>
<dbReference type="Gene3D" id="1.10.10.10">
    <property type="entry name" value="Winged helix-like DNA-binding domain superfamily/Winged helix DNA-binding domain"/>
    <property type="match status" value="1"/>
</dbReference>
<dbReference type="GO" id="GO:0003677">
    <property type="term" value="F:DNA binding"/>
    <property type="evidence" value="ECO:0007669"/>
    <property type="project" value="UniProtKB-KW"/>
</dbReference>
<dbReference type="RefSeq" id="WP_074925172.1">
    <property type="nucleotide sequence ID" value="NZ_FOWR01000003.1"/>
</dbReference>
<dbReference type="STRING" id="1121869.SAMN03084138_00534"/>
<evidence type="ECO:0000259" key="5">
    <source>
        <dbReference type="PROSITE" id="PS50931"/>
    </source>
</evidence>